<dbReference type="NCBIfam" id="NF040576">
    <property type="entry name" value="T2SS_GspM_XpsM"/>
    <property type="match status" value="1"/>
</dbReference>
<dbReference type="Proteomes" id="UP000315736">
    <property type="component" value="Unassembled WGS sequence"/>
</dbReference>
<evidence type="ECO:0000313" key="1">
    <source>
        <dbReference type="EMBL" id="TSE20193.1"/>
    </source>
</evidence>
<dbReference type="AlphaFoldDB" id="A0A554W9E3"/>
<reference evidence="1 2" key="1">
    <citation type="submission" date="2019-07" db="EMBL/GenBank/DDBJ databases">
        <title>Tepidimonas alkaliphilus YIM 72238 draft genome.</title>
        <authorList>
            <person name="Da Costa M.S."/>
            <person name="Froufe H.J.C."/>
            <person name="Egas C."/>
            <person name="Albuquerque L."/>
        </authorList>
    </citation>
    <scope>NUCLEOTIDE SEQUENCE [LARGE SCALE GENOMIC DNA]</scope>
    <source>
        <strain evidence="1 2">YIM 72238</strain>
    </source>
</reference>
<evidence type="ECO:0000313" key="2">
    <source>
        <dbReference type="Proteomes" id="UP000315736"/>
    </source>
</evidence>
<accession>A0A554W9E3</accession>
<dbReference type="OrthoDB" id="8904003at2"/>
<gene>
    <name evidence="1" type="ORF">Talka_01088</name>
</gene>
<organism evidence="1 2">
    <name type="scientific">Tepidimonas alkaliphilus</name>
    <dbReference type="NCBI Taxonomy" id="2588942"/>
    <lineage>
        <taxon>Bacteria</taxon>
        <taxon>Pseudomonadati</taxon>
        <taxon>Pseudomonadota</taxon>
        <taxon>Betaproteobacteria</taxon>
        <taxon>Burkholderiales</taxon>
        <taxon>Tepidimonas</taxon>
    </lineage>
</organism>
<proteinExistence type="predicted"/>
<dbReference type="EMBL" id="VJNB01000004">
    <property type="protein sequence ID" value="TSE20193.1"/>
    <property type="molecule type" value="Genomic_DNA"/>
</dbReference>
<sequence>MKAQWIRDATVWRAFARRSAWGLLWVALLGLPPAGVAWYVAGKHRFAQRNLDDLAPRYARLAGVVEQQDALAARAAQAAEALTLRVLPADGDPQALTNDWLQRARNIMEQNGLAIESSQALAPQDLGPLRLLSMTVIADAELNAVGRVLAQLRSQQPPMHVVRFSARTTGPVAPNSNPRLKVQMQLAVYQQRLP</sequence>
<dbReference type="Pfam" id="PF10741">
    <property type="entry name" value="T2SSM_b"/>
    <property type="match status" value="1"/>
</dbReference>
<dbReference type="RefSeq" id="WP_143890115.1">
    <property type="nucleotide sequence ID" value="NZ_VJNB01000004.1"/>
</dbReference>
<name>A0A554W9E3_9BURK</name>
<keyword evidence="2" id="KW-1185">Reference proteome</keyword>
<dbReference type="InterPro" id="IPR034756">
    <property type="entry name" value="T2SSM_b"/>
</dbReference>
<comment type="caution">
    <text evidence="1">The sequence shown here is derived from an EMBL/GenBank/DDBJ whole genome shotgun (WGS) entry which is preliminary data.</text>
</comment>
<protein>
    <submittedName>
        <fullName evidence="1">Type II secretion system (T2SS), protein M subtype b</fullName>
    </submittedName>
</protein>